<dbReference type="Gene3D" id="3.30.70.940">
    <property type="entry name" value="NusG, N-terminal domain"/>
    <property type="match status" value="1"/>
</dbReference>
<reference evidence="3" key="1">
    <citation type="submission" date="2022-11" db="EMBL/GenBank/DDBJ databases">
        <title>Biodiversity and phylogenetic relationships of bacteria.</title>
        <authorList>
            <person name="Machado R.A.R."/>
            <person name="Bhat A."/>
            <person name="Loulou A."/>
            <person name="Kallel S."/>
        </authorList>
    </citation>
    <scope>NUCLEOTIDE SEQUENCE</scope>
    <source>
        <strain evidence="3">K-TC2</strain>
    </source>
</reference>
<name>A0A9X3IMJ3_9HYPH</name>
<evidence type="ECO:0000256" key="1">
    <source>
        <dbReference type="ARBA" id="ARBA00023163"/>
    </source>
</evidence>
<feature type="domain" description="NusG-like N-terminal" evidence="2">
    <location>
        <begin position="6"/>
        <end position="100"/>
    </location>
</feature>
<dbReference type="AlphaFoldDB" id="A0A9X3IMJ3"/>
<gene>
    <name evidence="3" type="ORF">OSH07_15460</name>
</gene>
<evidence type="ECO:0000313" key="3">
    <source>
        <dbReference type="EMBL" id="MCX5570606.1"/>
    </source>
</evidence>
<keyword evidence="4" id="KW-1185">Reference proteome</keyword>
<protein>
    <recommendedName>
        <fullName evidence="2">NusG-like N-terminal domain-containing protein</fullName>
    </recommendedName>
</protein>
<evidence type="ECO:0000313" key="4">
    <source>
        <dbReference type="Proteomes" id="UP001144805"/>
    </source>
</evidence>
<dbReference type="RefSeq" id="WP_266339565.1">
    <property type="nucleotide sequence ID" value="NZ_JAPKNK010000006.1"/>
</dbReference>
<sequence length="174" mass="19638">MAGEFDWYVVYTVPRREMATRDRLLRAGFEVYLPLGKKWIKPRHVKAEREVQVAVFPGYMFVAIEACPRWYQLLQVDGVGGILTNNERPVRARSELVDALRYAQDCGEFDQVRATSPDLIHRDASVTIISGPLVGYEARVASFEQGQARAMVSVRMLGGVREVSVPVDLLRLLA</sequence>
<dbReference type="InterPro" id="IPR006645">
    <property type="entry name" value="NGN-like_dom"/>
</dbReference>
<proteinExistence type="predicted"/>
<organism evidence="3 4">
    <name type="scientific">Kaistia nematophila</name>
    <dbReference type="NCBI Taxonomy" id="2994654"/>
    <lineage>
        <taxon>Bacteria</taxon>
        <taxon>Pseudomonadati</taxon>
        <taxon>Pseudomonadota</taxon>
        <taxon>Alphaproteobacteria</taxon>
        <taxon>Hyphomicrobiales</taxon>
        <taxon>Kaistiaceae</taxon>
        <taxon>Kaistia</taxon>
    </lineage>
</organism>
<dbReference type="Pfam" id="PF02357">
    <property type="entry name" value="NusG"/>
    <property type="match status" value="1"/>
</dbReference>
<accession>A0A9X3IMJ3</accession>
<dbReference type="GO" id="GO:0006354">
    <property type="term" value="P:DNA-templated transcription elongation"/>
    <property type="evidence" value="ECO:0007669"/>
    <property type="project" value="InterPro"/>
</dbReference>
<dbReference type="EMBL" id="JAPKNK010000006">
    <property type="protein sequence ID" value="MCX5570606.1"/>
    <property type="molecule type" value="Genomic_DNA"/>
</dbReference>
<dbReference type="Proteomes" id="UP001144805">
    <property type="component" value="Unassembled WGS sequence"/>
</dbReference>
<dbReference type="InterPro" id="IPR036735">
    <property type="entry name" value="NGN_dom_sf"/>
</dbReference>
<dbReference type="SUPFAM" id="SSF82679">
    <property type="entry name" value="N-utilization substance G protein NusG, N-terminal domain"/>
    <property type="match status" value="1"/>
</dbReference>
<evidence type="ECO:0000259" key="2">
    <source>
        <dbReference type="Pfam" id="PF02357"/>
    </source>
</evidence>
<comment type="caution">
    <text evidence="3">The sequence shown here is derived from an EMBL/GenBank/DDBJ whole genome shotgun (WGS) entry which is preliminary data.</text>
</comment>
<keyword evidence="1" id="KW-0804">Transcription</keyword>